<sequence>MPMRAIRPSCHCPTVSLSQTVLSKLPLQTEALVCMIINVQYKNWTISFAASSQVPQMKGYTVTMNEIAARDVIYRTINWRIHWPLKKTNPHALMRILHSFSISQRGAIQWCPHFFSNLRFSNRCQHHFLSAHGSNTQ</sequence>
<reference evidence="1" key="1">
    <citation type="submission" date="2019-06" db="EMBL/GenBank/DDBJ databases">
        <authorList>
            <person name="Zheng W."/>
        </authorList>
    </citation>
    <scope>NUCLEOTIDE SEQUENCE</scope>
    <source>
        <strain evidence="1">QDHG01</strain>
    </source>
</reference>
<evidence type="ECO:0000313" key="2">
    <source>
        <dbReference type="Proteomes" id="UP000785679"/>
    </source>
</evidence>
<proteinExistence type="predicted"/>
<comment type="caution">
    <text evidence="1">The sequence shown here is derived from an EMBL/GenBank/DDBJ whole genome shotgun (WGS) entry which is preliminary data.</text>
</comment>
<dbReference type="EMBL" id="RRYP01020001">
    <property type="protein sequence ID" value="TNV73061.1"/>
    <property type="molecule type" value="Genomic_DNA"/>
</dbReference>
<keyword evidence="2" id="KW-1185">Reference proteome</keyword>
<evidence type="ECO:0000313" key="1">
    <source>
        <dbReference type="EMBL" id="TNV73061.1"/>
    </source>
</evidence>
<dbReference type="Proteomes" id="UP000785679">
    <property type="component" value="Unassembled WGS sequence"/>
</dbReference>
<name>A0A8J8NE87_HALGN</name>
<organism evidence="1 2">
    <name type="scientific">Halteria grandinella</name>
    <dbReference type="NCBI Taxonomy" id="5974"/>
    <lineage>
        <taxon>Eukaryota</taxon>
        <taxon>Sar</taxon>
        <taxon>Alveolata</taxon>
        <taxon>Ciliophora</taxon>
        <taxon>Intramacronucleata</taxon>
        <taxon>Spirotrichea</taxon>
        <taxon>Stichotrichia</taxon>
        <taxon>Sporadotrichida</taxon>
        <taxon>Halteriidae</taxon>
        <taxon>Halteria</taxon>
    </lineage>
</organism>
<gene>
    <name evidence="1" type="ORF">FGO68_gene6153</name>
</gene>
<accession>A0A8J8NE87</accession>
<dbReference type="AlphaFoldDB" id="A0A8J8NE87"/>
<protein>
    <submittedName>
        <fullName evidence="1">Uncharacterized protein</fullName>
    </submittedName>
</protein>